<dbReference type="PANTHER" id="PTHR21075">
    <property type="entry name" value="ANAEROBIC RIBONUCLEOSIDE-TRIPHOSPHATE REDUCTASE"/>
    <property type="match status" value="1"/>
</dbReference>
<keyword evidence="8" id="KW-0560">Oxidoreductase</keyword>
<dbReference type="NCBIfam" id="NF006732">
    <property type="entry name" value="PRK09263.1"/>
    <property type="match status" value="1"/>
</dbReference>
<dbReference type="SUPFAM" id="SSF51998">
    <property type="entry name" value="PFL-like glycyl radical enzymes"/>
    <property type="match status" value="1"/>
</dbReference>
<organism evidence="8 9">
    <name type="scientific">Bifidobacterium animalis subsp. lactis CNCM I-2494</name>
    <dbReference type="NCBI Taxonomy" id="1042403"/>
    <lineage>
        <taxon>Bacteria</taxon>
        <taxon>Bacillati</taxon>
        <taxon>Actinomycetota</taxon>
        <taxon>Actinomycetes</taxon>
        <taxon>Bifidobacteriales</taxon>
        <taxon>Bifidobacteriaceae</taxon>
        <taxon>Bifidobacterium</taxon>
    </lineage>
</organism>
<protein>
    <submittedName>
        <fullName evidence="8">Ribonucleoside-triphosphate reductase</fullName>
        <ecNumber evidence="8">1.17.4.2</ecNumber>
    </submittedName>
</protein>
<dbReference type="KEGG" id="bnm:BALAC2494_01412"/>
<dbReference type="InterPro" id="IPR012833">
    <property type="entry name" value="NrdD"/>
</dbReference>
<evidence type="ECO:0000313" key="8">
    <source>
        <dbReference type="EMBL" id="AEK30785.1"/>
    </source>
</evidence>
<name>A0A806FI15_BIFAN</name>
<dbReference type="InterPro" id="IPR005144">
    <property type="entry name" value="ATP-cone_dom"/>
</dbReference>
<dbReference type="Proteomes" id="UP000008394">
    <property type="component" value="Chromosome"/>
</dbReference>
<dbReference type="GO" id="GO:0009265">
    <property type="term" value="P:2'-deoxyribonucleotide biosynthetic process"/>
    <property type="evidence" value="ECO:0007669"/>
    <property type="project" value="TreeGrafter"/>
</dbReference>
<accession>A0A806FI15</accession>
<feature type="domain" description="Glycine radical" evidence="6">
    <location>
        <begin position="678"/>
        <end position="804"/>
    </location>
</feature>
<dbReference type="GO" id="GO:0031250">
    <property type="term" value="C:anaerobic ribonucleoside-triphosphate reductase complex"/>
    <property type="evidence" value="ECO:0007669"/>
    <property type="project" value="TreeGrafter"/>
</dbReference>
<feature type="domain" description="ATP-cone" evidence="7">
    <location>
        <begin position="46"/>
        <end position="141"/>
    </location>
</feature>
<evidence type="ECO:0000256" key="3">
    <source>
        <dbReference type="ARBA" id="ARBA00022840"/>
    </source>
</evidence>
<dbReference type="NCBIfam" id="TIGR02487">
    <property type="entry name" value="NrdD"/>
    <property type="match status" value="1"/>
</dbReference>
<dbReference type="PANTHER" id="PTHR21075:SF0">
    <property type="entry name" value="ANAEROBIC RIBONUCLEOSIDE-TRIPHOSPHATE REDUCTASE"/>
    <property type="match status" value="1"/>
</dbReference>
<feature type="modified residue" description="Glycine radical" evidence="5">
    <location>
        <position position="777"/>
    </location>
</feature>
<evidence type="ECO:0000256" key="5">
    <source>
        <dbReference type="PROSITE-ProRule" id="PRU00493"/>
    </source>
</evidence>
<dbReference type="PROSITE" id="PS00850">
    <property type="entry name" value="GLY_RADICAL_1"/>
    <property type="match status" value="1"/>
</dbReference>
<evidence type="ECO:0000259" key="7">
    <source>
        <dbReference type="PROSITE" id="PS51161"/>
    </source>
</evidence>
<dbReference type="EMBL" id="CP002915">
    <property type="protein sequence ID" value="AEK30785.1"/>
    <property type="molecule type" value="Genomic_DNA"/>
</dbReference>
<dbReference type="PROSITE" id="PS51161">
    <property type="entry name" value="ATP_CONE"/>
    <property type="match status" value="1"/>
</dbReference>
<dbReference type="Gene3D" id="3.20.70.20">
    <property type="match status" value="1"/>
</dbReference>
<evidence type="ECO:0000256" key="4">
    <source>
        <dbReference type="PROSITE-ProRule" id="PRU00492"/>
    </source>
</evidence>
<dbReference type="Pfam" id="PF13597">
    <property type="entry name" value="NRDD"/>
    <property type="match status" value="1"/>
</dbReference>
<evidence type="ECO:0000259" key="6">
    <source>
        <dbReference type="PROSITE" id="PS51149"/>
    </source>
</evidence>
<dbReference type="AlphaFoldDB" id="A0A806FI15"/>
<dbReference type="PROSITE" id="PS51149">
    <property type="entry name" value="GLY_RADICAL_2"/>
    <property type="match status" value="1"/>
</dbReference>
<gene>
    <name evidence="8" type="ORF">BALAC2494_01412</name>
</gene>
<dbReference type="GO" id="GO:0006260">
    <property type="term" value="P:DNA replication"/>
    <property type="evidence" value="ECO:0007669"/>
    <property type="project" value="InterPro"/>
</dbReference>
<dbReference type="GO" id="GO:0004748">
    <property type="term" value="F:ribonucleoside-diphosphate reductase activity, thioredoxin disulfide as acceptor"/>
    <property type="evidence" value="ECO:0007669"/>
    <property type="project" value="TreeGrafter"/>
</dbReference>
<evidence type="ECO:0000256" key="1">
    <source>
        <dbReference type="ARBA" id="ARBA00022741"/>
    </source>
</evidence>
<proteinExistence type="predicted"/>
<reference evidence="8 9" key="1">
    <citation type="journal article" date="2011" name="J. Bacteriol.">
        <title>Genome Sequence of the Probiotic Strain Bifidobacterium animalis subsp. lactis CNCM I-2494.</title>
        <authorList>
            <person name="Chervaux C."/>
            <person name="Grimaldi C."/>
            <person name="Bolotin A."/>
            <person name="Quinquis B."/>
            <person name="Legrain-Raspaud S."/>
            <person name="van Hylckama Vlieg J.E."/>
            <person name="Denariaz G."/>
            <person name="Smokvina T."/>
        </authorList>
    </citation>
    <scope>NUCLEOTIDE SEQUENCE [LARGE SCALE GENOMIC DNA]</scope>
    <source>
        <strain evidence="8 9">CNCM I-2494</strain>
    </source>
</reference>
<keyword evidence="1 4" id="KW-0547">Nucleotide-binding</keyword>
<dbReference type="InterPro" id="IPR019777">
    <property type="entry name" value="Form_AcTrfase_GR_CS"/>
</dbReference>
<dbReference type="EC" id="1.17.4.2" evidence="8"/>
<evidence type="ECO:0000313" key="9">
    <source>
        <dbReference type="Proteomes" id="UP000008394"/>
    </source>
</evidence>
<keyword evidence="3 4" id="KW-0067">ATP-binding</keyword>
<dbReference type="Pfam" id="PF03477">
    <property type="entry name" value="ATP-cone"/>
    <property type="match status" value="1"/>
</dbReference>
<keyword evidence="2 5" id="KW-0556">Organic radical</keyword>
<dbReference type="InterPro" id="IPR001150">
    <property type="entry name" value="Gly_radical"/>
</dbReference>
<dbReference type="GO" id="GO:0005524">
    <property type="term" value="F:ATP binding"/>
    <property type="evidence" value="ECO:0007669"/>
    <property type="project" value="UniProtKB-UniRule"/>
</dbReference>
<dbReference type="GO" id="GO:0008998">
    <property type="term" value="F:ribonucleoside-triphosphate reductase (thioredoxin) activity"/>
    <property type="evidence" value="ECO:0007669"/>
    <property type="project" value="UniProtKB-EC"/>
</dbReference>
<dbReference type="CDD" id="cd01675">
    <property type="entry name" value="RNR_III"/>
    <property type="match status" value="1"/>
</dbReference>
<evidence type="ECO:0000256" key="2">
    <source>
        <dbReference type="ARBA" id="ARBA00022818"/>
    </source>
</evidence>
<sequence length="824" mass="93444">MQPESQYMSESVLEVSMETQILGDTLSRTVVGDGDDVFEGMFTDRVLVEKRDGRVVDFDPVNIVVAVKSAFADLDKEVGPQEERMILDIANQIEGEIRERYNGPAKIEDIQNLVEHALIEDHLYEVARTYTNYRLNKDIQRAKATDINEAVSRLVNRDESLVRENANKDSNVYATQRDLLAGAVSKASAFSMLPDAVANAHMKGDIHFHDADYSPFTSMNNCSLPDFGDMLKHGFALGNAMMDSPKSIGTASTQITQIIKDIAGAQYGGQTVNRADEMLEEYAKRDYVKNLDMAHAMIPDSTPIEVARDMVAGLKAQEPRWLHFENREPLPADEAFDTNAPELEQIREIYAKIMTRKAIYDAMQTMEYQINSNRVSNGQTPFVTVGFGLGMSWFAREIQRAILLNRIRGLGKERHTAIFPKLVFTVKHGVNADEGDPNYDLKQLALECATKRMYPDVVFYDNIVKITGSFKAPMGCRSFLQGWIDPKTGKDVEDGRMNLGVVTVNVPRIALESHGDVERFWKIFDERMEVAHQALQFRIMRCKQATPVNAPTLFRYGAFGRLETNENVDQLFRNERATVSLGYIGLYEATAVFFGKDWMRDHAWDPEGKDFALSIVRRMNELCKQWSKAEGYHYSVYSTPAESLTDRFNRMDRKKFGKVEGVTDHDFYTNSFHYPVWLQPTPMEKLDYEKDFPYYASGGFINYCEFPCLQANPKALEAVWDYAYNIGIGYLGTNTPIDHCFVCGFEGDFAPTEEGFKCPECGNSDPDKCNVTKRTCGYLGNPVQRPMVHGRHEEIAHRVKHMAGETGHVTLADGETREWFEETK</sequence>